<dbReference type="InterPro" id="IPR004843">
    <property type="entry name" value="Calcineurin-like_PHP"/>
</dbReference>
<reference evidence="2" key="2">
    <citation type="submission" date="2021-04" db="EMBL/GenBank/DDBJ databases">
        <authorList>
            <person name="Gilroy R."/>
        </authorList>
    </citation>
    <scope>NUCLEOTIDE SEQUENCE</scope>
    <source>
        <strain evidence="2">CHK191-13928</strain>
    </source>
</reference>
<dbReference type="PANTHER" id="PTHR12905">
    <property type="entry name" value="METALLOPHOSPHOESTERASE"/>
    <property type="match status" value="1"/>
</dbReference>
<sequence>MKILIISDEESPALWDYFDRSKLADIDLIISCGDLAPQYLSFLATFCSGPVLYVHGNHDECYADTPPEGCICIDDCLYEYQGLRILGLGGSMRYRPGDFQYTQKEMTWRIRKLWFKIRRKKGFDLLVTHSPAKGLGDGEDLPHQGFDAFRDLLDKYAPPFFIHGHMHLNYGRSKRISQYQQTIIVNAFEKYVIECPVPE</sequence>
<proteinExistence type="predicted"/>
<dbReference type="AlphaFoldDB" id="A0A9D1WW52"/>
<accession>A0A9D1WW52</accession>
<name>A0A9D1WW52_9FIRM</name>
<dbReference type="SUPFAM" id="SSF56300">
    <property type="entry name" value="Metallo-dependent phosphatases"/>
    <property type="match status" value="1"/>
</dbReference>
<evidence type="ECO:0000313" key="3">
    <source>
        <dbReference type="Proteomes" id="UP000886721"/>
    </source>
</evidence>
<gene>
    <name evidence="2" type="ORF">H9735_09510</name>
</gene>
<protein>
    <submittedName>
        <fullName evidence="2">Metallophosphoesterase family protein</fullName>
    </submittedName>
</protein>
<dbReference type="PANTHER" id="PTHR12905:SF0">
    <property type="entry name" value="CALCINEURIN-LIKE PHOSPHOESTERASE DOMAIN-CONTAINING PROTEIN"/>
    <property type="match status" value="1"/>
</dbReference>
<evidence type="ECO:0000313" key="2">
    <source>
        <dbReference type="EMBL" id="HIX68334.1"/>
    </source>
</evidence>
<dbReference type="Proteomes" id="UP000886721">
    <property type="component" value="Unassembled WGS sequence"/>
</dbReference>
<comment type="caution">
    <text evidence="2">The sequence shown here is derived from an EMBL/GenBank/DDBJ whole genome shotgun (WGS) entry which is preliminary data.</text>
</comment>
<reference evidence="2" key="1">
    <citation type="journal article" date="2021" name="PeerJ">
        <title>Extensive microbial diversity within the chicken gut microbiome revealed by metagenomics and culture.</title>
        <authorList>
            <person name="Gilroy R."/>
            <person name="Ravi A."/>
            <person name="Getino M."/>
            <person name="Pursley I."/>
            <person name="Horton D.L."/>
            <person name="Alikhan N.F."/>
            <person name="Baker D."/>
            <person name="Gharbi K."/>
            <person name="Hall N."/>
            <person name="Watson M."/>
            <person name="Adriaenssens E.M."/>
            <person name="Foster-Nyarko E."/>
            <person name="Jarju S."/>
            <person name="Secka A."/>
            <person name="Antonio M."/>
            <person name="Oren A."/>
            <person name="Chaudhuri R.R."/>
            <person name="La Ragione R."/>
            <person name="Hildebrand F."/>
            <person name="Pallen M.J."/>
        </authorList>
    </citation>
    <scope>NUCLEOTIDE SEQUENCE</scope>
    <source>
        <strain evidence="2">CHK191-13928</strain>
    </source>
</reference>
<evidence type="ECO:0000259" key="1">
    <source>
        <dbReference type="Pfam" id="PF00149"/>
    </source>
</evidence>
<feature type="domain" description="Calcineurin-like phosphoesterase" evidence="1">
    <location>
        <begin position="1"/>
        <end position="167"/>
    </location>
</feature>
<dbReference type="GO" id="GO:0016787">
    <property type="term" value="F:hydrolase activity"/>
    <property type="evidence" value="ECO:0007669"/>
    <property type="project" value="InterPro"/>
</dbReference>
<dbReference type="EMBL" id="DXEM01000031">
    <property type="protein sequence ID" value="HIX68334.1"/>
    <property type="molecule type" value="Genomic_DNA"/>
</dbReference>
<organism evidence="2 3">
    <name type="scientific">Candidatus Anaerostipes excrementavium</name>
    <dbReference type="NCBI Taxonomy" id="2838463"/>
    <lineage>
        <taxon>Bacteria</taxon>
        <taxon>Bacillati</taxon>
        <taxon>Bacillota</taxon>
        <taxon>Clostridia</taxon>
        <taxon>Lachnospirales</taxon>
        <taxon>Lachnospiraceae</taxon>
        <taxon>Anaerostipes</taxon>
    </lineage>
</organism>
<dbReference type="InterPro" id="IPR051693">
    <property type="entry name" value="UPF0046_metallophosphoest"/>
</dbReference>
<dbReference type="Gene3D" id="3.60.21.10">
    <property type="match status" value="1"/>
</dbReference>
<dbReference type="Pfam" id="PF00149">
    <property type="entry name" value="Metallophos"/>
    <property type="match status" value="1"/>
</dbReference>
<dbReference type="InterPro" id="IPR029052">
    <property type="entry name" value="Metallo-depent_PP-like"/>
</dbReference>